<protein>
    <submittedName>
        <fullName evidence="1">DUF3102 domain-containing protein</fullName>
    </submittedName>
</protein>
<name>A0ABU5PPA8_9BACL</name>
<dbReference type="Proteomes" id="UP001292216">
    <property type="component" value="Unassembled WGS sequence"/>
</dbReference>
<gene>
    <name evidence="1" type="ORF">U9M73_17715</name>
</gene>
<dbReference type="EMBL" id="JAYERP010000001">
    <property type="protein sequence ID" value="MEA3571786.1"/>
    <property type="molecule type" value="Genomic_DNA"/>
</dbReference>
<dbReference type="InterPro" id="IPR021451">
    <property type="entry name" value="DUF3102"/>
</dbReference>
<sequence>MRNEKTNSHRCRIVYCRNNTLYYMECCPIADRRPLSPRSFLPTITAEINAYKRVAGEAIFEIGRRLKSVRDAKIDSSRADERNLARQREEAGGWIRWLEEHVDFDRSQAHRFITVFEELGDVGTYQRFGLRALYEIATLPPEERTREHTLKSGVTKTVDEMTVRE</sequence>
<evidence type="ECO:0000313" key="2">
    <source>
        <dbReference type="Proteomes" id="UP001292216"/>
    </source>
</evidence>
<proteinExistence type="predicted"/>
<evidence type="ECO:0000313" key="1">
    <source>
        <dbReference type="EMBL" id="MEA3571786.1"/>
    </source>
</evidence>
<dbReference type="RefSeq" id="WP_323078354.1">
    <property type="nucleotide sequence ID" value="NZ_CBCSKM010000009.1"/>
</dbReference>
<reference evidence="1 2" key="1">
    <citation type="submission" date="2023-12" db="EMBL/GenBank/DDBJ databases">
        <title>Whole genome sequencing of Paenibacillus phoenicis isolated from the Phoenix Mars Lander spacecraft assembly facility.</title>
        <authorList>
            <person name="Garcia A."/>
            <person name="Venkateswaran K."/>
        </authorList>
    </citation>
    <scope>NUCLEOTIDE SEQUENCE [LARGE SCALE GENOMIC DNA]</scope>
    <source>
        <strain evidence="1 2">3PO2SA</strain>
    </source>
</reference>
<comment type="caution">
    <text evidence="1">The sequence shown here is derived from an EMBL/GenBank/DDBJ whole genome shotgun (WGS) entry which is preliminary data.</text>
</comment>
<keyword evidence="2" id="KW-1185">Reference proteome</keyword>
<dbReference type="Pfam" id="PF11300">
    <property type="entry name" value="DUF3102"/>
    <property type="match status" value="1"/>
</dbReference>
<organism evidence="1 2">
    <name type="scientific">Paenibacillus phoenicis</name>
    <dbReference type="NCBI Taxonomy" id="554117"/>
    <lineage>
        <taxon>Bacteria</taxon>
        <taxon>Bacillati</taxon>
        <taxon>Bacillota</taxon>
        <taxon>Bacilli</taxon>
        <taxon>Bacillales</taxon>
        <taxon>Paenibacillaceae</taxon>
        <taxon>Paenibacillus</taxon>
    </lineage>
</organism>
<accession>A0ABU5PPA8</accession>